<keyword evidence="4" id="KW-1185">Reference proteome</keyword>
<evidence type="ECO:0000313" key="2">
    <source>
        <dbReference type="EMBL" id="AMJ41871.1"/>
    </source>
</evidence>
<evidence type="ECO:0000313" key="5">
    <source>
        <dbReference type="Proteomes" id="UP000184204"/>
    </source>
</evidence>
<dbReference type="Proteomes" id="UP000068026">
    <property type="component" value="Chromosome"/>
</dbReference>
<reference evidence="2 4" key="1">
    <citation type="journal article" date="2016" name="Genome Announc.">
        <title>Complete Genome Sequence of the Amino Acid-Fermenting Clostridium propionicum X2 (DSM 1682).</title>
        <authorList>
            <person name="Poehlein A."/>
            <person name="Schlien K."/>
            <person name="Chowdhury N.P."/>
            <person name="Gottschalk G."/>
            <person name="Buckel W."/>
            <person name="Daniel R."/>
        </authorList>
    </citation>
    <scope>NUCLEOTIDE SEQUENCE [LARGE SCALE GENOMIC DNA]</scope>
    <source>
        <strain evidence="2 4">X2</strain>
    </source>
</reference>
<keyword evidence="1" id="KW-0472">Membrane</keyword>
<dbReference type="Proteomes" id="UP000184204">
    <property type="component" value="Unassembled WGS sequence"/>
</dbReference>
<keyword evidence="1" id="KW-0812">Transmembrane</keyword>
<organism evidence="3 5">
    <name type="scientific">Anaerotignum propionicum DSM 1682</name>
    <dbReference type="NCBI Taxonomy" id="991789"/>
    <lineage>
        <taxon>Bacteria</taxon>
        <taxon>Bacillati</taxon>
        <taxon>Bacillota</taxon>
        <taxon>Clostridia</taxon>
        <taxon>Lachnospirales</taxon>
        <taxon>Anaerotignaceae</taxon>
        <taxon>Anaerotignum</taxon>
    </lineage>
</organism>
<dbReference type="OrthoDB" id="9790495at2"/>
<evidence type="ECO:0000313" key="4">
    <source>
        <dbReference type="Proteomes" id="UP000068026"/>
    </source>
</evidence>
<dbReference type="Gene3D" id="3.90.1010.20">
    <property type="match status" value="1"/>
</dbReference>
<protein>
    <recommendedName>
        <fullName evidence="6">FMN-binding domain protein</fullName>
    </recommendedName>
</protein>
<evidence type="ECO:0008006" key="6">
    <source>
        <dbReference type="Google" id="ProtNLM"/>
    </source>
</evidence>
<accession>A0A110A7B5</accession>
<evidence type="ECO:0000256" key="1">
    <source>
        <dbReference type="SAM" id="Phobius"/>
    </source>
</evidence>
<keyword evidence="1" id="KW-1133">Transmembrane helix</keyword>
<dbReference type="RefSeq" id="WP_066051786.1">
    <property type="nucleotide sequence ID" value="NZ_CP014223.1"/>
</dbReference>
<gene>
    <name evidence="2" type="ORF">CPRO_23040</name>
    <name evidence="3" type="ORF">SAMN02745151_02592</name>
</gene>
<proteinExistence type="predicted"/>
<dbReference type="KEGG" id="cpro:CPRO_23040"/>
<feature type="transmembrane region" description="Helical" evidence="1">
    <location>
        <begin position="14"/>
        <end position="36"/>
    </location>
</feature>
<reference evidence="3" key="3">
    <citation type="submission" date="2016-11" db="EMBL/GenBank/DDBJ databases">
        <authorList>
            <person name="Varghese N."/>
            <person name="Submissions S."/>
        </authorList>
    </citation>
    <scope>NUCLEOTIDE SEQUENCE</scope>
    <source>
        <strain evidence="3">DSM 1682</strain>
    </source>
</reference>
<dbReference type="EMBL" id="CP014223">
    <property type="protein sequence ID" value="AMJ41871.1"/>
    <property type="molecule type" value="Genomic_DNA"/>
</dbReference>
<dbReference type="EMBL" id="FQUA01000014">
    <property type="protein sequence ID" value="SHF04031.1"/>
    <property type="molecule type" value="Genomic_DNA"/>
</dbReference>
<dbReference type="AlphaFoldDB" id="A0A110A7B5"/>
<name>A0A110A7B5_ANAPI</name>
<evidence type="ECO:0000313" key="3">
    <source>
        <dbReference type="EMBL" id="SHF04031.1"/>
    </source>
</evidence>
<sequence length="137" mass="14731">MGGTKFVVVKLKELIKTVVFAVLGVIILVGLIWFFLSLGNNDSGTYRDGVYHTQVALGNENAMVSVTVDDGKIADVALSEVSESTMVFYPLLQSAADEVCKEVVKTQSLTIQVSEKNAYSAQAILEAVAKSLDEAKK</sequence>
<reference evidence="5" key="4">
    <citation type="submission" date="2016-11" db="EMBL/GenBank/DDBJ databases">
        <authorList>
            <person name="Jaros S."/>
            <person name="Januszkiewicz K."/>
            <person name="Wedrychowicz H."/>
        </authorList>
    </citation>
    <scope>NUCLEOTIDE SEQUENCE [LARGE SCALE GENOMIC DNA]</scope>
    <source>
        <strain evidence="5">DSM 1682</strain>
    </source>
</reference>
<reference evidence="4" key="2">
    <citation type="submission" date="2016-01" db="EMBL/GenBank/DDBJ databases">
        <authorList>
            <person name="Poehlein A."/>
            <person name="Schlien K."/>
            <person name="Gottschalk G."/>
            <person name="Buckel W."/>
            <person name="Daniel R."/>
        </authorList>
    </citation>
    <scope>NUCLEOTIDE SEQUENCE [LARGE SCALE GENOMIC DNA]</scope>
    <source>
        <strain evidence="4">X2</strain>
    </source>
</reference>